<dbReference type="Gene3D" id="1.10.287.1130">
    <property type="entry name" value="CytochromE C oxidase copper chaperone"/>
    <property type="match status" value="1"/>
</dbReference>
<dbReference type="InterPro" id="IPR009069">
    <property type="entry name" value="Cys_alpha_HP_mot_SF"/>
</dbReference>
<dbReference type="GO" id="GO:0005758">
    <property type="term" value="C:mitochondrial intermembrane space"/>
    <property type="evidence" value="ECO:0007669"/>
    <property type="project" value="UniProtKB-SubCell"/>
</dbReference>
<feature type="binding site" evidence="8">
    <location>
        <position position="38"/>
    </location>
    <ligand>
        <name>Cu cation</name>
        <dbReference type="ChEBI" id="CHEBI:23378"/>
    </ligand>
</feature>
<accession>A0A1Y1HMM2</accession>
<feature type="binding site" evidence="8">
    <location>
        <position position="39"/>
    </location>
    <ligand>
        <name>Cu cation</name>
        <dbReference type="ChEBI" id="CHEBI:23378"/>
    </ligand>
</feature>
<dbReference type="SUPFAM" id="SSF47072">
    <property type="entry name" value="Cysteine alpha-hairpin motif"/>
    <property type="match status" value="1"/>
</dbReference>
<dbReference type="Pfam" id="PF05051">
    <property type="entry name" value="COX17"/>
    <property type="match status" value="1"/>
</dbReference>
<keyword evidence="4 8" id="KW-0186">Copper</keyword>
<dbReference type="OrthoDB" id="1915887at2759"/>
<feature type="region of interest" description="Disordered" evidence="9">
    <location>
        <begin position="1"/>
        <end position="33"/>
    </location>
</feature>
<evidence type="ECO:0000256" key="1">
    <source>
        <dbReference type="ARBA" id="ARBA00004569"/>
    </source>
</evidence>
<evidence type="ECO:0000256" key="5">
    <source>
        <dbReference type="ARBA" id="ARBA00023128"/>
    </source>
</evidence>
<reference evidence="10 11" key="1">
    <citation type="journal article" date="2014" name="Nat. Commun.">
        <title>Klebsormidium flaccidum genome reveals primary factors for plant terrestrial adaptation.</title>
        <authorList>
            <person name="Hori K."/>
            <person name="Maruyama F."/>
            <person name="Fujisawa T."/>
            <person name="Togashi T."/>
            <person name="Yamamoto N."/>
            <person name="Seo M."/>
            <person name="Sato S."/>
            <person name="Yamada T."/>
            <person name="Mori H."/>
            <person name="Tajima N."/>
            <person name="Moriyama T."/>
            <person name="Ikeuchi M."/>
            <person name="Watanabe M."/>
            <person name="Wada H."/>
            <person name="Kobayashi K."/>
            <person name="Saito M."/>
            <person name="Masuda T."/>
            <person name="Sasaki-Sekimoto Y."/>
            <person name="Mashiguchi K."/>
            <person name="Awai K."/>
            <person name="Shimojima M."/>
            <person name="Masuda S."/>
            <person name="Iwai M."/>
            <person name="Nobusawa T."/>
            <person name="Narise T."/>
            <person name="Kondo S."/>
            <person name="Saito H."/>
            <person name="Sato R."/>
            <person name="Murakawa M."/>
            <person name="Ihara Y."/>
            <person name="Oshima-Yamada Y."/>
            <person name="Ohtaka K."/>
            <person name="Satoh M."/>
            <person name="Sonobe K."/>
            <person name="Ishii M."/>
            <person name="Ohtani R."/>
            <person name="Kanamori-Sato M."/>
            <person name="Honoki R."/>
            <person name="Miyazaki D."/>
            <person name="Mochizuki H."/>
            <person name="Umetsu J."/>
            <person name="Higashi K."/>
            <person name="Shibata D."/>
            <person name="Kamiya Y."/>
            <person name="Sato N."/>
            <person name="Nakamura Y."/>
            <person name="Tabata S."/>
            <person name="Ida S."/>
            <person name="Kurokawa K."/>
            <person name="Ohta H."/>
        </authorList>
    </citation>
    <scope>NUCLEOTIDE SEQUENCE [LARGE SCALE GENOMIC DNA]</scope>
    <source>
        <strain evidence="10 11">NIES-2285</strain>
    </source>
</reference>
<dbReference type="EMBL" id="DF236989">
    <property type="protein sequence ID" value="GAQ79864.1"/>
    <property type="molecule type" value="Genomic_DNA"/>
</dbReference>
<protein>
    <submittedName>
        <fullName evidence="10">Cytochrome c oxidase assembly protein/Cu2+ chaperone COX17</fullName>
    </submittedName>
</protein>
<keyword evidence="11" id="KW-1185">Reference proteome</keyword>
<evidence type="ECO:0000256" key="9">
    <source>
        <dbReference type="SAM" id="MobiDB-lite"/>
    </source>
</evidence>
<organism evidence="10 11">
    <name type="scientific">Klebsormidium nitens</name>
    <name type="common">Green alga</name>
    <name type="synonym">Ulothrix nitens</name>
    <dbReference type="NCBI Taxonomy" id="105231"/>
    <lineage>
        <taxon>Eukaryota</taxon>
        <taxon>Viridiplantae</taxon>
        <taxon>Streptophyta</taxon>
        <taxon>Klebsormidiophyceae</taxon>
        <taxon>Klebsormidiales</taxon>
        <taxon>Klebsormidiaceae</taxon>
        <taxon>Klebsormidium</taxon>
    </lineage>
</organism>
<keyword evidence="7" id="KW-0143">Chaperone</keyword>
<name>A0A1Y1HMM2_KLENI</name>
<evidence type="ECO:0000313" key="10">
    <source>
        <dbReference type="EMBL" id="GAQ79864.1"/>
    </source>
</evidence>
<sequence length="80" mass="8330">MAGSEGALAAPQASGEGLAQDRSKSGTVQAEAPKKKICCACPNTKRLRDECIALNGPDSAECLVLIEAHKVCLRSEGFKV</sequence>
<dbReference type="InterPro" id="IPR007745">
    <property type="entry name" value="Cyt_c_oxidase_Cu-chaperone"/>
</dbReference>
<evidence type="ECO:0000256" key="3">
    <source>
        <dbReference type="ARBA" id="ARBA00022723"/>
    </source>
</evidence>
<gene>
    <name evidence="10" type="ORF">KFL_000400070</name>
</gene>
<comment type="similarity">
    <text evidence="2">Belongs to the COX17 family.</text>
</comment>
<evidence type="ECO:0000256" key="2">
    <source>
        <dbReference type="ARBA" id="ARBA00009241"/>
    </source>
</evidence>
<evidence type="ECO:0000256" key="8">
    <source>
        <dbReference type="PIRSR" id="PIRSR607745-1"/>
    </source>
</evidence>
<proteinExistence type="inferred from homology"/>
<dbReference type="GO" id="GO:0005507">
    <property type="term" value="F:copper ion binding"/>
    <property type="evidence" value="ECO:0007669"/>
    <property type="project" value="InterPro"/>
</dbReference>
<dbReference type="STRING" id="105231.A0A1Y1HMM2"/>
<evidence type="ECO:0000256" key="7">
    <source>
        <dbReference type="ARBA" id="ARBA00023186"/>
    </source>
</evidence>
<dbReference type="PANTHER" id="PTHR16719:SF0">
    <property type="entry name" value="CYTOCHROME C OXIDASE COPPER CHAPERONE"/>
    <property type="match status" value="1"/>
</dbReference>
<evidence type="ECO:0000313" key="11">
    <source>
        <dbReference type="Proteomes" id="UP000054558"/>
    </source>
</evidence>
<keyword evidence="6" id="KW-1015">Disulfide bond</keyword>
<dbReference type="GO" id="GO:0016531">
    <property type="term" value="F:copper chaperone activity"/>
    <property type="evidence" value="ECO:0007669"/>
    <property type="project" value="InterPro"/>
</dbReference>
<evidence type="ECO:0000256" key="6">
    <source>
        <dbReference type="ARBA" id="ARBA00023157"/>
    </source>
</evidence>
<dbReference type="PANTHER" id="PTHR16719">
    <property type="entry name" value="CYTOCHROME C OXIDASE COPPER CHAPERONE"/>
    <property type="match status" value="1"/>
</dbReference>
<keyword evidence="5" id="KW-0496">Mitochondrion</keyword>
<dbReference type="Proteomes" id="UP000054558">
    <property type="component" value="Unassembled WGS sequence"/>
</dbReference>
<evidence type="ECO:0000256" key="4">
    <source>
        <dbReference type="ARBA" id="ARBA00023008"/>
    </source>
</evidence>
<dbReference type="PROSITE" id="PS51808">
    <property type="entry name" value="CHCH"/>
    <property type="match status" value="1"/>
</dbReference>
<dbReference type="OMA" id="HKACMRK"/>
<comment type="subcellular location">
    <subcellularLocation>
        <location evidence="1">Mitochondrion intermembrane space</location>
    </subcellularLocation>
</comment>
<keyword evidence="3 8" id="KW-0479">Metal-binding</keyword>
<dbReference type="AlphaFoldDB" id="A0A1Y1HMM2"/>